<organism evidence="1 2">
    <name type="scientific">Leucobacter insecticola</name>
    <dbReference type="NCBI Taxonomy" id="2714934"/>
    <lineage>
        <taxon>Bacteria</taxon>
        <taxon>Bacillati</taxon>
        <taxon>Actinomycetota</taxon>
        <taxon>Actinomycetes</taxon>
        <taxon>Micrococcales</taxon>
        <taxon>Microbacteriaceae</taxon>
        <taxon>Leucobacter</taxon>
    </lineage>
</organism>
<dbReference type="EMBL" id="CP049934">
    <property type="protein sequence ID" value="QIM17208.1"/>
    <property type="molecule type" value="Genomic_DNA"/>
</dbReference>
<accession>A0A6G8FLI5</accession>
<evidence type="ECO:0000313" key="1">
    <source>
        <dbReference type="EMBL" id="QIM17208.1"/>
    </source>
</evidence>
<reference evidence="1 2" key="1">
    <citation type="submission" date="2020-03" db="EMBL/GenBank/DDBJ databases">
        <title>Leucobacter sp. nov., isolated from beetles.</title>
        <authorList>
            <person name="Hyun D.-W."/>
            <person name="Bae J.-W."/>
        </authorList>
    </citation>
    <scope>NUCLEOTIDE SEQUENCE [LARGE SCALE GENOMIC DNA]</scope>
    <source>
        <strain evidence="1 2">HDW9B</strain>
    </source>
</reference>
<evidence type="ECO:0000313" key="2">
    <source>
        <dbReference type="Proteomes" id="UP000501387"/>
    </source>
</evidence>
<sequence length="298" mass="33643">MIPLGRGCYISRRHWEGLYVEGRQIATALAHSDTAARQPVFSHYTAAALWGFPLFRFSDTRIHELTPSPDSVRSSPRVFRHRLQFAESELSQIAGVSLTSPLRTLLDIARSATGELALGCADAALRQEFFSSRLSNLAGQEAWREDTLVWAASLGRQRGANMARRVVGFADGRAESVLESVGRLRFARAGIRTEIQVRVPGPERKDYFLDYELLDHNAFAEADGAVKYFDEGMTKGRDPRQVILEEKEREDWIRGTQAKPIYRFGMKDLASQAAFEKRFASFHVFGRPNPRDIRDLLP</sequence>
<protein>
    <submittedName>
        <fullName evidence="1">Uncharacterized protein</fullName>
    </submittedName>
</protein>
<proteinExistence type="predicted"/>
<dbReference type="AlphaFoldDB" id="A0A6G8FLI5"/>
<keyword evidence="2" id="KW-1185">Reference proteome</keyword>
<dbReference type="KEGG" id="lins:G7067_13570"/>
<dbReference type="RefSeq" id="WP_166325439.1">
    <property type="nucleotide sequence ID" value="NZ_CP049934.1"/>
</dbReference>
<name>A0A6G8FLI5_9MICO</name>
<gene>
    <name evidence="1" type="ORF">G7067_13570</name>
</gene>
<dbReference type="Proteomes" id="UP000501387">
    <property type="component" value="Chromosome"/>
</dbReference>